<dbReference type="InterPro" id="IPR002213">
    <property type="entry name" value="UDP_glucos_trans"/>
</dbReference>
<dbReference type="PANTHER" id="PTHR48050:SF13">
    <property type="entry name" value="STEROL 3-BETA-GLUCOSYLTRANSFERASE UGT80A2"/>
    <property type="match status" value="1"/>
</dbReference>
<evidence type="ECO:0000259" key="4">
    <source>
        <dbReference type="Pfam" id="PF06722"/>
    </source>
</evidence>
<name>A0ABX7Y5H6_9ACTN</name>
<evidence type="ECO:0000259" key="5">
    <source>
        <dbReference type="Pfam" id="PF21036"/>
    </source>
</evidence>
<dbReference type="Proteomes" id="UP000678513">
    <property type="component" value="Chromosome"/>
</dbReference>
<comment type="similarity">
    <text evidence="1">Belongs to the glycosyltransferase 28 family.</text>
</comment>
<evidence type="ECO:0000256" key="2">
    <source>
        <dbReference type="ARBA" id="ARBA00022676"/>
    </source>
</evidence>
<feature type="domain" description="Erythromycin biosynthesis protein CIII-like N-terminal" evidence="5">
    <location>
        <begin position="22"/>
        <end position="254"/>
    </location>
</feature>
<dbReference type="CDD" id="cd03784">
    <property type="entry name" value="GT1_Gtf-like"/>
    <property type="match status" value="1"/>
</dbReference>
<feature type="domain" description="Erythromycin biosynthesis protein CIII-like C-terminal" evidence="4">
    <location>
        <begin position="271"/>
        <end position="411"/>
    </location>
</feature>
<accession>A0ABX7Y5H6</accession>
<dbReference type="InterPro" id="IPR048284">
    <property type="entry name" value="EryCIII-like_N"/>
</dbReference>
<proteinExistence type="inferred from homology"/>
<evidence type="ECO:0000313" key="6">
    <source>
        <dbReference type="EMBL" id="QUC08271.1"/>
    </source>
</evidence>
<dbReference type="InterPro" id="IPR010610">
    <property type="entry name" value="EryCIII-like_C"/>
</dbReference>
<sequence length="422" mass="45712">MRILLTCIEEPSHLRTMVPLAWGLMAAGHDVRAAGGPGITTTILEAGIPSVTVGIPSSAAELLSMAADQGDSLENELTDWTRPQDTTEDWETALLRYQVAVPMAFALYNDPMVEDLVDLARDWRPDLILWESLTYAGAIAAAASGIPHARVNWMHDIYGAMRETFVARLAEQPEEDREDPLREWFESHLHPYGAEFEEHLVSGLWTFDLIPPSQQFTTSLHRVPVRPLAYTSKAALPLDVPERGVRPRVCLTAGVSLQETFGVDFLDVETIADALADLDVEIVAAIPPEQAAAWIHRPANVIHAGFVPLNFLLSSCSAVLHHGGFGTWAHALAAGIPQHITAICHGDLTIKGDYLVKSGAGILRHPSHVSPGQLREDVTALVSDSAYQSAATALADEVRAIPSPAEIAANLAPIVEAYVPIR</sequence>
<keyword evidence="2" id="KW-0328">Glycosyltransferase</keyword>
<dbReference type="Pfam" id="PF21036">
    <property type="entry name" value="EryCIII-like_N"/>
    <property type="match status" value="1"/>
</dbReference>
<reference evidence="6 7" key="1">
    <citation type="submission" date="2021-03" db="EMBL/GenBank/DDBJ databases">
        <title>Human Oral Microbial Genomes.</title>
        <authorList>
            <person name="Johnston C.D."/>
            <person name="Chen T."/>
            <person name="Dewhirst F.E."/>
        </authorList>
    </citation>
    <scope>NUCLEOTIDE SEQUENCE [LARGE SCALE GENOMIC DNA]</scope>
    <source>
        <strain evidence="6 7">DSMZ 100122</strain>
    </source>
</reference>
<dbReference type="Gene3D" id="3.40.50.2000">
    <property type="entry name" value="Glycogen Phosphorylase B"/>
    <property type="match status" value="2"/>
</dbReference>
<dbReference type="Pfam" id="PF06722">
    <property type="entry name" value="EryCIII-like_C"/>
    <property type="match status" value="1"/>
</dbReference>
<dbReference type="EMBL" id="CP072384">
    <property type="protein sequence ID" value="QUC08271.1"/>
    <property type="molecule type" value="Genomic_DNA"/>
</dbReference>
<evidence type="ECO:0000256" key="3">
    <source>
        <dbReference type="ARBA" id="ARBA00022679"/>
    </source>
</evidence>
<keyword evidence="3" id="KW-0808">Transferase</keyword>
<dbReference type="RefSeq" id="WP_212323941.1">
    <property type="nucleotide sequence ID" value="NZ_AP024463.1"/>
</dbReference>
<dbReference type="InterPro" id="IPR050426">
    <property type="entry name" value="Glycosyltransferase_28"/>
</dbReference>
<dbReference type="SUPFAM" id="SSF53756">
    <property type="entry name" value="UDP-Glycosyltransferase/glycogen phosphorylase"/>
    <property type="match status" value="1"/>
</dbReference>
<evidence type="ECO:0000313" key="7">
    <source>
        <dbReference type="Proteomes" id="UP000678513"/>
    </source>
</evidence>
<protein>
    <submittedName>
        <fullName evidence="6">DUF1205 domain-containing protein</fullName>
    </submittedName>
</protein>
<keyword evidence="7" id="KW-1185">Reference proteome</keyword>
<dbReference type="PANTHER" id="PTHR48050">
    <property type="entry name" value="STEROL 3-BETA-GLUCOSYLTRANSFERASE"/>
    <property type="match status" value="1"/>
</dbReference>
<gene>
    <name evidence="6" type="ORF">J5A65_00495</name>
</gene>
<evidence type="ECO:0000256" key="1">
    <source>
        <dbReference type="ARBA" id="ARBA00006962"/>
    </source>
</evidence>
<organism evidence="6 7">
    <name type="scientific">Arachnia rubra</name>
    <dbReference type="NCBI Taxonomy" id="1547448"/>
    <lineage>
        <taxon>Bacteria</taxon>
        <taxon>Bacillati</taxon>
        <taxon>Actinomycetota</taxon>
        <taxon>Actinomycetes</taxon>
        <taxon>Propionibacteriales</taxon>
        <taxon>Propionibacteriaceae</taxon>
        <taxon>Arachnia</taxon>
    </lineage>
</organism>